<keyword evidence="6 13" id="KW-0547">Nucleotide-binding</keyword>
<dbReference type="SUPFAM" id="SSF100920">
    <property type="entry name" value="Heat shock protein 70kD (HSP70), peptide-binding domain"/>
    <property type="match status" value="1"/>
</dbReference>
<comment type="function">
    <text evidence="1">Acts as a chaperone.</text>
</comment>
<reference evidence="14 15" key="1">
    <citation type="submission" date="2018-06" db="EMBL/GenBank/DDBJ databases">
        <authorList>
            <consortium name="Pathogen Informatics"/>
            <person name="Doyle S."/>
        </authorList>
    </citation>
    <scope>NUCLEOTIDE SEQUENCE [LARGE SCALE GENOMIC DNA]</scope>
    <source>
        <strain evidence="15">NCTC 11391</strain>
    </source>
</reference>
<dbReference type="GO" id="GO:0140662">
    <property type="term" value="F:ATP-dependent protein folding chaperone"/>
    <property type="evidence" value="ECO:0007669"/>
    <property type="project" value="InterPro"/>
</dbReference>
<dbReference type="Gene3D" id="3.30.420.40">
    <property type="match status" value="2"/>
</dbReference>
<evidence type="ECO:0000256" key="5">
    <source>
        <dbReference type="ARBA" id="ARBA00022553"/>
    </source>
</evidence>
<dbReference type="PRINTS" id="PR00301">
    <property type="entry name" value="HEATSHOCK70"/>
</dbReference>
<evidence type="ECO:0000256" key="9">
    <source>
        <dbReference type="ARBA" id="ARBA00023186"/>
    </source>
</evidence>
<organism evidence="14 15">
    <name type="scientific">Streptococcus downei MFe28</name>
    <dbReference type="NCBI Taxonomy" id="764290"/>
    <lineage>
        <taxon>Bacteria</taxon>
        <taxon>Bacillati</taxon>
        <taxon>Bacillota</taxon>
        <taxon>Bacilli</taxon>
        <taxon>Lactobacillales</taxon>
        <taxon>Streptococcaceae</taxon>
        <taxon>Streptococcus</taxon>
    </lineage>
</organism>
<evidence type="ECO:0000256" key="10">
    <source>
        <dbReference type="ARBA" id="ARBA00030019"/>
    </source>
</evidence>
<dbReference type="Proteomes" id="UP000254082">
    <property type="component" value="Unassembled WGS sequence"/>
</dbReference>
<evidence type="ECO:0000256" key="2">
    <source>
        <dbReference type="ARBA" id="ARBA00007381"/>
    </source>
</evidence>
<dbReference type="PANTHER" id="PTHR19375">
    <property type="entry name" value="HEAT SHOCK PROTEIN 70KDA"/>
    <property type="match status" value="1"/>
</dbReference>
<accession>A0A380JDT6</accession>
<dbReference type="Gene3D" id="2.60.34.10">
    <property type="entry name" value="Substrate Binding Domain Of DNAk, Chain A, domain 1"/>
    <property type="match status" value="1"/>
</dbReference>
<dbReference type="OrthoDB" id="9766019at2"/>
<dbReference type="PROSITE" id="PS00297">
    <property type="entry name" value="HSP70_1"/>
    <property type="match status" value="1"/>
</dbReference>
<sequence length="534" mass="59656">MKYALGIDLGTTNSVMAIVKNPEQKPEIIPMGANDESLLQSALYFSDINGKSRVFFGSSAVNRGLNSGIIDYFKQDFKRDIARDVESEAPNHVRVNSIILSALILNEFKKRSDIVSMELGVDLIHDAVITVPAYFTSEQRRATKNAGRLAGLNILRIINEPTAAAISYAHEKGVSGKVLVYDLGGGTFDVTVMDVDNHHYNILATDGNHRLGGIDFDKRLVKFIESKLEEQGLNMTMLSAKEKFQLRYQAEKIKIALSVDETAFYETYTDQGAFGVEISREEFRQQIADLLKDTMIKVQSTMTAAKINWDELDHILLVGGSTRMPLVREAIEAMSGQQPTYSINPDTIVAEGASIIANLIANDAVSFEEETDGQSTETQAGKMVIRDITSQGLGMLLRKSPQKDYPFVGDFFNKVVVARNTPIPTLKNYDIYAVSDGQDTFRVRITEGNYENPLSVKPILEIREQLAHPRRKGEKIAQIRFAFDTEQMVHIGVFDGLTGQLINRYRINTEVESESHFVEDDLSELKAVYDKFVQ</sequence>
<evidence type="ECO:0000313" key="14">
    <source>
        <dbReference type="EMBL" id="SUN35949.1"/>
    </source>
</evidence>
<evidence type="ECO:0000256" key="4">
    <source>
        <dbReference type="ARBA" id="ARBA00017249"/>
    </source>
</evidence>
<dbReference type="InterPro" id="IPR013126">
    <property type="entry name" value="Hsp_70_fam"/>
</dbReference>
<name>A0A380JDT6_STRDO</name>
<keyword evidence="15" id="KW-1185">Reference proteome</keyword>
<evidence type="ECO:0000256" key="12">
    <source>
        <dbReference type="ARBA" id="ARBA00033103"/>
    </source>
</evidence>
<evidence type="ECO:0000256" key="1">
    <source>
        <dbReference type="ARBA" id="ARBA00002290"/>
    </source>
</evidence>
<dbReference type="PROSITE" id="PS00329">
    <property type="entry name" value="HSP70_2"/>
    <property type="match status" value="1"/>
</dbReference>
<evidence type="ECO:0000256" key="7">
    <source>
        <dbReference type="ARBA" id="ARBA00022840"/>
    </source>
</evidence>
<keyword evidence="9" id="KW-0143">Chaperone</keyword>
<dbReference type="InterPro" id="IPR018181">
    <property type="entry name" value="Heat_shock_70_CS"/>
</dbReference>
<dbReference type="Gene3D" id="3.90.640.10">
    <property type="entry name" value="Actin, Chain A, domain 4"/>
    <property type="match status" value="1"/>
</dbReference>
<evidence type="ECO:0000256" key="6">
    <source>
        <dbReference type="ARBA" id="ARBA00022741"/>
    </source>
</evidence>
<evidence type="ECO:0000256" key="8">
    <source>
        <dbReference type="ARBA" id="ARBA00023016"/>
    </source>
</evidence>
<dbReference type="InterPro" id="IPR043129">
    <property type="entry name" value="ATPase_NBD"/>
</dbReference>
<dbReference type="EMBL" id="UHFA01000002">
    <property type="protein sequence ID" value="SUN35949.1"/>
    <property type="molecule type" value="Genomic_DNA"/>
</dbReference>
<protein>
    <recommendedName>
        <fullName evidence="3">Chaperone protein DnaK</fullName>
    </recommendedName>
    <alternativeName>
        <fullName evidence="4">Chaperone protein dnaK</fullName>
    </alternativeName>
    <alternativeName>
        <fullName evidence="12">HSP70</fullName>
    </alternativeName>
    <alternativeName>
        <fullName evidence="11">Heat shock 70 kDa protein</fullName>
    </alternativeName>
    <alternativeName>
        <fullName evidence="10">Heat shock protein 70</fullName>
    </alternativeName>
</protein>
<dbReference type="GO" id="GO:0005524">
    <property type="term" value="F:ATP binding"/>
    <property type="evidence" value="ECO:0007669"/>
    <property type="project" value="UniProtKB-KW"/>
</dbReference>
<keyword evidence="7 13" id="KW-0067">ATP-binding</keyword>
<evidence type="ECO:0000313" key="15">
    <source>
        <dbReference type="Proteomes" id="UP000254082"/>
    </source>
</evidence>
<dbReference type="InterPro" id="IPR029047">
    <property type="entry name" value="HSP70_peptide-bd_sf"/>
</dbReference>
<keyword evidence="8" id="KW-0346">Stress response</keyword>
<dbReference type="Pfam" id="PF00012">
    <property type="entry name" value="HSP70"/>
    <property type="match status" value="1"/>
</dbReference>
<evidence type="ECO:0000256" key="11">
    <source>
        <dbReference type="ARBA" id="ARBA00030945"/>
    </source>
</evidence>
<gene>
    <name evidence="14" type="primary">dnaK_2</name>
    <name evidence="14" type="ORF">NCTC11391_00988</name>
</gene>
<dbReference type="PROSITE" id="PS01036">
    <property type="entry name" value="HSP70_3"/>
    <property type="match status" value="1"/>
</dbReference>
<dbReference type="AlphaFoldDB" id="A0A380JDT6"/>
<proteinExistence type="inferred from homology"/>
<dbReference type="CDD" id="cd24029">
    <property type="entry name" value="ASKHA_NBD_HSP70_DnaK_HscA_HscC"/>
    <property type="match status" value="1"/>
</dbReference>
<dbReference type="RefSeq" id="WP_003000046.1">
    <property type="nucleotide sequence ID" value="NZ_UHFA01000002.1"/>
</dbReference>
<keyword evidence="5" id="KW-0597">Phosphoprotein</keyword>
<comment type="similarity">
    <text evidence="2 13">Belongs to the heat shock protein 70 family.</text>
</comment>
<evidence type="ECO:0000256" key="3">
    <source>
        <dbReference type="ARBA" id="ARBA00014415"/>
    </source>
</evidence>
<evidence type="ECO:0000256" key="13">
    <source>
        <dbReference type="RuleBase" id="RU003322"/>
    </source>
</evidence>
<dbReference type="SUPFAM" id="SSF53067">
    <property type="entry name" value="Actin-like ATPase domain"/>
    <property type="match status" value="2"/>
</dbReference>